<organism evidence="2 3">
    <name type="scientific">Rangifer tarandus platyrhynchus</name>
    <name type="common">Svalbard reindeer</name>
    <dbReference type="NCBI Taxonomy" id="3082113"/>
    <lineage>
        <taxon>Eukaryota</taxon>
        <taxon>Metazoa</taxon>
        <taxon>Chordata</taxon>
        <taxon>Craniata</taxon>
        <taxon>Vertebrata</taxon>
        <taxon>Euteleostomi</taxon>
        <taxon>Mammalia</taxon>
        <taxon>Eutheria</taxon>
        <taxon>Laurasiatheria</taxon>
        <taxon>Artiodactyla</taxon>
        <taxon>Ruminantia</taxon>
        <taxon>Pecora</taxon>
        <taxon>Cervidae</taxon>
        <taxon>Odocoileinae</taxon>
        <taxon>Rangifer</taxon>
    </lineage>
</organism>
<dbReference type="EMBL" id="OX459955">
    <property type="protein sequence ID" value="CAI9160007.1"/>
    <property type="molecule type" value="Genomic_DNA"/>
</dbReference>
<dbReference type="Proteomes" id="UP001176941">
    <property type="component" value="Chromosome 19"/>
</dbReference>
<feature type="region of interest" description="Disordered" evidence="1">
    <location>
        <begin position="75"/>
        <end position="216"/>
    </location>
</feature>
<sequence length="399" mass="42261">MRGFNSTLSTGPTGGETCGKKSHTWPNPPQLLLSPLVSPGPSTPGENRDLVGRPAAWSPRAPAVVAALPGRFEAREGHPRTAEAWEEARGAPQGDPVGANAPLWSRKDRASQGVSAAGSAALTEAARGGRQGFVQAPEKSEEDSGGAASTEASAGTQPWRCGLEARTLEQCTSARGRPRAPGAASAVERRAASPDRPVLQLSPRRLLEEGPARRPRPALRPAHIASFPGLLALRLPSRPRTWRRAAPLPPQWDCPDPLLCSAGLAGRRGGSEFLPSPAQSQTRSGHRAPPERLEPAEPGVRSMRARPGSASSGRSGSLMETHLRPPEGPGRASRRFWLQPPASLLGLWALRLTADSRRSQGQARSSGVLPDLHDEEASSPAVTPGPPRTRRHPVWSHPP</sequence>
<feature type="compositionally biased region" description="Basic residues" evidence="1">
    <location>
        <begin position="388"/>
        <end position="399"/>
    </location>
</feature>
<feature type="compositionally biased region" description="Polar residues" evidence="1">
    <location>
        <begin position="1"/>
        <end position="11"/>
    </location>
</feature>
<keyword evidence="3" id="KW-1185">Reference proteome</keyword>
<feature type="region of interest" description="Disordered" evidence="1">
    <location>
        <begin position="356"/>
        <end position="399"/>
    </location>
</feature>
<feature type="compositionally biased region" description="Low complexity" evidence="1">
    <location>
        <begin position="296"/>
        <end position="317"/>
    </location>
</feature>
<feature type="region of interest" description="Disordered" evidence="1">
    <location>
        <begin position="269"/>
        <end position="334"/>
    </location>
</feature>
<feature type="compositionally biased region" description="Low complexity" evidence="1">
    <location>
        <begin position="173"/>
        <end position="186"/>
    </location>
</feature>
<proteinExistence type="predicted"/>
<feature type="compositionally biased region" description="Low complexity" evidence="1">
    <location>
        <begin position="145"/>
        <end position="156"/>
    </location>
</feature>
<feature type="region of interest" description="Disordered" evidence="1">
    <location>
        <begin position="1"/>
        <end position="56"/>
    </location>
</feature>
<gene>
    <name evidence="2" type="ORF">MRATA1EN1_LOCUS8969</name>
</gene>
<evidence type="ECO:0000256" key="1">
    <source>
        <dbReference type="SAM" id="MobiDB-lite"/>
    </source>
</evidence>
<evidence type="ECO:0000313" key="3">
    <source>
        <dbReference type="Proteomes" id="UP001176941"/>
    </source>
</evidence>
<evidence type="ECO:0000313" key="2">
    <source>
        <dbReference type="EMBL" id="CAI9160007.1"/>
    </source>
</evidence>
<accession>A0ABN8YEL0</accession>
<protein>
    <submittedName>
        <fullName evidence="2">Uncharacterized protein</fullName>
    </submittedName>
</protein>
<feature type="compositionally biased region" description="Low complexity" evidence="1">
    <location>
        <begin position="30"/>
        <end position="44"/>
    </location>
</feature>
<feature type="compositionally biased region" description="Low complexity" evidence="1">
    <location>
        <begin position="111"/>
        <end position="126"/>
    </location>
</feature>
<name>A0ABN8YEL0_RANTA</name>
<feature type="compositionally biased region" description="Basic and acidic residues" evidence="1">
    <location>
        <begin position="75"/>
        <end position="89"/>
    </location>
</feature>
<reference evidence="2" key="1">
    <citation type="submission" date="2023-04" db="EMBL/GenBank/DDBJ databases">
        <authorList>
            <consortium name="ELIXIR-Norway"/>
        </authorList>
    </citation>
    <scope>NUCLEOTIDE SEQUENCE [LARGE SCALE GENOMIC DNA]</scope>
</reference>